<name>A0ABX1UZB2_9GAMM</name>
<feature type="transmembrane region" description="Helical" evidence="2">
    <location>
        <begin position="12"/>
        <end position="33"/>
    </location>
</feature>
<gene>
    <name evidence="3" type="ORF">HLH15_11510</name>
</gene>
<dbReference type="Proteomes" id="UP000555322">
    <property type="component" value="Unassembled WGS sequence"/>
</dbReference>
<feature type="coiled-coil region" evidence="1">
    <location>
        <begin position="35"/>
        <end position="62"/>
    </location>
</feature>
<keyword evidence="2" id="KW-1133">Transmembrane helix</keyword>
<evidence type="ECO:0000256" key="1">
    <source>
        <dbReference type="SAM" id="Coils"/>
    </source>
</evidence>
<sequence length="81" mass="9096">MESIILFAKSDLGVAIAWIATVLSLIITLWAMITKKALKVENLNLKQTIQTITQEIDNKKIKQIGKNNAYVEKNKGGIHFK</sequence>
<dbReference type="EMBL" id="JABERJ010000026">
    <property type="protein sequence ID" value="NNH27065.1"/>
    <property type="molecule type" value="Genomic_DNA"/>
</dbReference>
<evidence type="ECO:0000313" key="4">
    <source>
        <dbReference type="Proteomes" id="UP000555322"/>
    </source>
</evidence>
<keyword evidence="1" id="KW-0175">Coiled coil</keyword>
<accession>A0ABX1UZB2</accession>
<keyword evidence="2" id="KW-0472">Membrane</keyword>
<protein>
    <submittedName>
        <fullName evidence="3">Uncharacterized protein</fullName>
    </submittedName>
</protein>
<keyword evidence="4" id="KW-1185">Reference proteome</keyword>
<comment type="caution">
    <text evidence="3">The sequence shown here is derived from an EMBL/GenBank/DDBJ whole genome shotgun (WGS) entry which is preliminary data.</text>
</comment>
<evidence type="ECO:0000256" key="2">
    <source>
        <dbReference type="SAM" id="Phobius"/>
    </source>
</evidence>
<dbReference type="RefSeq" id="WP_171536741.1">
    <property type="nucleotide sequence ID" value="NZ_JABERJ010000026.1"/>
</dbReference>
<keyword evidence="2" id="KW-0812">Transmembrane</keyword>
<organism evidence="3 4">
    <name type="scientific">Acinetobacter terrestris</name>
    <dbReference type="NCBI Taxonomy" id="2529843"/>
    <lineage>
        <taxon>Bacteria</taxon>
        <taxon>Pseudomonadati</taxon>
        <taxon>Pseudomonadota</taxon>
        <taxon>Gammaproteobacteria</taxon>
        <taxon>Moraxellales</taxon>
        <taxon>Moraxellaceae</taxon>
        <taxon>Acinetobacter</taxon>
        <taxon>Acinetobacter Taxon 24</taxon>
    </lineage>
</organism>
<proteinExistence type="predicted"/>
<evidence type="ECO:0000313" key="3">
    <source>
        <dbReference type="EMBL" id="NNH27065.1"/>
    </source>
</evidence>
<reference evidence="3 4" key="1">
    <citation type="submission" date="2020-04" db="EMBL/GenBank/DDBJ databases">
        <title>Acinetobacter Taxon 24.</title>
        <authorList>
            <person name="Nemec A."/>
            <person name="Radolfova-Krizova L."/>
            <person name="Higgins P.G."/>
            <person name="Spanelova P."/>
        </authorList>
    </citation>
    <scope>NUCLEOTIDE SEQUENCE [LARGE SCALE GENOMIC DNA]</scope>
    <source>
        <strain evidence="3 4">ANC 5084</strain>
    </source>
</reference>